<dbReference type="GO" id="GO:0004844">
    <property type="term" value="F:uracil DNA N-glycosylase activity"/>
    <property type="evidence" value="ECO:0007669"/>
    <property type="project" value="UniProtKB-UniRule"/>
</dbReference>
<keyword evidence="5 7" id="KW-0378">Hydrolase</keyword>
<dbReference type="EC" id="3.2.2.27" evidence="3 7"/>
<evidence type="ECO:0000256" key="5">
    <source>
        <dbReference type="ARBA" id="ARBA00022801"/>
    </source>
</evidence>
<dbReference type="InterPro" id="IPR018085">
    <property type="entry name" value="Ura-DNA_Glyclase_AS"/>
</dbReference>
<gene>
    <name evidence="12" type="ORF">OSTQU699_LOCUS5895</name>
</gene>
<dbReference type="NCBIfam" id="NF003589">
    <property type="entry name" value="PRK05254.1-2"/>
    <property type="match status" value="1"/>
</dbReference>
<dbReference type="HAMAP" id="MF_00148">
    <property type="entry name" value="UDG"/>
    <property type="match status" value="1"/>
</dbReference>
<dbReference type="InterPro" id="IPR002043">
    <property type="entry name" value="UDG_fam1"/>
</dbReference>
<dbReference type="AlphaFoldDB" id="A0A8S1J0B1"/>
<feature type="domain" description="Uracil-DNA glycosylase-like" evidence="11">
    <location>
        <begin position="156"/>
        <end position="316"/>
    </location>
</feature>
<evidence type="ECO:0000256" key="9">
    <source>
        <dbReference type="RuleBase" id="RU003780"/>
    </source>
</evidence>
<dbReference type="Pfam" id="PF03167">
    <property type="entry name" value="UDG"/>
    <property type="match status" value="1"/>
</dbReference>
<dbReference type="NCBIfam" id="TIGR00628">
    <property type="entry name" value="ung"/>
    <property type="match status" value="1"/>
</dbReference>
<keyword evidence="6 7" id="KW-0234">DNA repair</keyword>
<evidence type="ECO:0000256" key="6">
    <source>
        <dbReference type="ARBA" id="ARBA00023204"/>
    </source>
</evidence>
<dbReference type="PANTHER" id="PTHR11264">
    <property type="entry name" value="URACIL-DNA GLYCOSYLASE"/>
    <property type="match status" value="1"/>
</dbReference>
<dbReference type="OrthoDB" id="10031947at2759"/>
<dbReference type="SUPFAM" id="SSF52141">
    <property type="entry name" value="Uracil-DNA glycosylase-like"/>
    <property type="match status" value="1"/>
</dbReference>
<keyword evidence="13" id="KW-1185">Reference proteome</keyword>
<feature type="region of interest" description="Disordered" evidence="10">
    <location>
        <begin position="1"/>
        <end position="71"/>
    </location>
</feature>
<dbReference type="Proteomes" id="UP000708148">
    <property type="component" value="Unassembled WGS sequence"/>
</dbReference>
<dbReference type="GO" id="GO:0097510">
    <property type="term" value="P:base-excision repair, AP site formation via deaminated base removal"/>
    <property type="evidence" value="ECO:0007669"/>
    <property type="project" value="TreeGrafter"/>
</dbReference>
<dbReference type="FunFam" id="3.40.470.10:FF:000001">
    <property type="entry name" value="Uracil-DNA glycosylase"/>
    <property type="match status" value="1"/>
</dbReference>
<dbReference type="InterPro" id="IPR036895">
    <property type="entry name" value="Uracil-DNA_glycosylase-like_sf"/>
</dbReference>
<comment type="subcellular location">
    <subcellularLocation>
        <location evidence="7">Mitochondrion</location>
    </subcellularLocation>
    <subcellularLocation>
        <location evidence="7">Nucleus</location>
    </subcellularLocation>
</comment>
<evidence type="ECO:0000256" key="3">
    <source>
        <dbReference type="ARBA" id="ARBA00012030"/>
    </source>
</evidence>
<evidence type="ECO:0000256" key="7">
    <source>
        <dbReference type="HAMAP-Rule" id="MF_03166"/>
    </source>
</evidence>
<evidence type="ECO:0000256" key="4">
    <source>
        <dbReference type="ARBA" id="ARBA00022763"/>
    </source>
</evidence>
<dbReference type="PROSITE" id="PS00130">
    <property type="entry name" value="U_DNA_GLYCOSYLASE"/>
    <property type="match status" value="1"/>
</dbReference>
<keyword evidence="7" id="KW-0539">Nucleus</keyword>
<organism evidence="12 13">
    <name type="scientific">Ostreobium quekettii</name>
    <dbReference type="NCBI Taxonomy" id="121088"/>
    <lineage>
        <taxon>Eukaryota</taxon>
        <taxon>Viridiplantae</taxon>
        <taxon>Chlorophyta</taxon>
        <taxon>core chlorophytes</taxon>
        <taxon>Ulvophyceae</taxon>
        <taxon>TCBD clade</taxon>
        <taxon>Bryopsidales</taxon>
        <taxon>Ostreobineae</taxon>
        <taxon>Ostreobiaceae</taxon>
        <taxon>Ostreobium</taxon>
    </lineage>
</organism>
<dbReference type="GO" id="GO:0005634">
    <property type="term" value="C:nucleus"/>
    <property type="evidence" value="ECO:0007669"/>
    <property type="project" value="UniProtKB-SubCell"/>
</dbReference>
<evidence type="ECO:0000256" key="2">
    <source>
        <dbReference type="ARBA" id="ARBA00008184"/>
    </source>
</evidence>
<dbReference type="Gene3D" id="3.40.470.10">
    <property type="entry name" value="Uracil-DNA glycosylase-like domain"/>
    <property type="match status" value="1"/>
</dbReference>
<dbReference type="NCBIfam" id="NF003591">
    <property type="entry name" value="PRK05254.1-4"/>
    <property type="match status" value="1"/>
</dbReference>
<feature type="compositionally biased region" description="Basic and acidic residues" evidence="10">
    <location>
        <begin position="1"/>
        <end position="11"/>
    </location>
</feature>
<dbReference type="InterPro" id="IPR005122">
    <property type="entry name" value="Uracil-DNA_glycosylase-like"/>
</dbReference>
<dbReference type="CDD" id="cd10027">
    <property type="entry name" value="UDG-F1-like"/>
    <property type="match status" value="1"/>
</dbReference>
<sequence>MGKRSIEDFFHHKSQPKRQRPERAGTSTRAEVVDLNADVPAIDREERVASASGSGAGQATDGAPGDPDASALSAAQKQNILVNKNMALARQAVASAVKNGQHPELRSLLVEETWKSRLSKEFGMPYFAKLQGFVHKEWSSTTKIFPPSHTLFNALNSCPFESVKVVIIGQDPYHGENQAMGLCFSVSKEEKIPPSLRNMYKELHGDVGCSIPDHGDLSKWARQGVVLLNAVLTVRAHEPNSHAKQGWENFTDAVISHLNKERKGLVFLLWGKPAQMKGKRIDRAAHCVLETVHPSPLSANKGFFGCGHFSKANKYLEKNGLTQIDWQID</sequence>
<name>A0A8S1J0B1_9CHLO</name>
<comment type="function">
    <text evidence="7 9">Excises uracil residues from the DNA which can arise as a result of misincorporation of dUMP residues by DNA polymerase or due to deamination of cytosine.</text>
</comment>
<proteinExistence type="inferred from homology"/>
<evidence type="ECO:0000259" key="11">
    <source>
        <dbReference type="SMART" id="SM00986"/>
    </source>
</evidence>
<comment type="similarity">
    <text evidence="2 7 9">Belongs to the uracil-DNA glycosylase (UDG) superfamily. UNG family.</text>
</comment>
<dbReference type="NCBIfam" id="NF003592">
    <property type="entry name" value="PRK05254.1-5"/>
    <property type="match status" value="1"/>
</dbReference>
<accession>A0A8S1J0B1</accession>
<comment type="catalytic activity">
    <reaction evidence="1 7 9">
        <text>Hydrolyzes single-stranded DNA or mismatched double-stranded DNA and polynucleotides, releasing free uracil.</text>
        <dbReference type="EC" id="3.2.2.27"/>
    </reaction>
</comment>
<evidence type="ECO:0000313" key="13">
    <source>
        <dbReference type="Proteomes" id="UP000708148"/>
    </source>
</evidence>
<evidence type="ECO:0000256" key="1">
    <source>
        <dbReference type="ARBA" id="ARBA00001400"/>
    </source>
</evidence>
<reference evidence="12" key="1">
    <citation type="submission" date="2020-12" db="EMBL/GenBank/DDBJ databases">
        <authorList>
            <person name="Iha C."/>
        </authorList>
    </citation>
    <scope>NUCLEOTIDE SEQUENCE</scope>
</reference>
<comment type="caution">
    <text evidence="12">The sequence shown here is derived from an EMBL/GenBank/DDBJ whole genome shotgun (WGS) entry which is preliminary data.</text>
</comment>
<evidence type="ECO:0000256" key="10">
    <source>
        <dbReference type="SAM" id="MobiDB-lite"/>
    </source>
</evidence>
<dbReference type="PANTHER" id="PTHR11264:SF0">
    <property type="entry name" value="URACIL-DNA GLYCOSYLASE"/>
    <property type="match status" value="1"/>
</dbReference>
<evidence type="ECO:0000256" key="8">
    <source>
        <dbReference type="PROSITE-ProRule" id="PRU10072"/>
    </source>
</evidence>
<feature type="active site" description="Proton acceptor" evidence="7 8">
    <location>
        <position position="171"/>
    </location>
</feature>
<dbReference type="EMBL" id="CAJHUC010001288">
    <property type="protein sequence ID" value="CAD7700536.1"/>
    <property type="molecule type" value="Genomic_DNA"/>
</dbReference>
<dbReference type="SMART" id="SM00987">
    <property type="entry name" value="UreE_C"/>
    <property type="match status" value="1"/>
</dbReference>
<dbReference type="GO" id="GO:0005739">
    <property type="term" value="C:mitochondrion"/>
    <property type="evidence" value="ECO:0007669"/>
    <property type="project" value="UniProtKB-SubCell"/>
</dbReference>
<dbReference type="NCBIfam" id="NF003588">
    <property type="entry name" value="PRK05254.1-1"/>
    <property type="match status" value="1"/>
</dbReference>
<keyword evidence="4 7" id="KW-0227">DNA damage</keyword>
<keyword evidence="7" id="KW-0496">Mitochondrion</keyword>
<protein>
    <recommendedName>
        <fullName evidence="3 7">Uracil-DNA glycosylase</fullName>
        <shortName evidence="7">UDG</shortName>
        <ecNumber evidence="3 7">3.2.2.27</ecNumber>
    </recommendedName>
</protein>
<evidence type="ECO:0000313" key="12">
    <source>
        <dbReference type="EMBL" id="CAD7700536.1"/>
    </source>
</evidence>
<dbReference type="SMART" id="SM00986">
    <property type="entry name" value="UDG"/>
    <property type="match status" value="1"/>
</dbReference>